<reference evidence="7" key="2">
    <citation type="journal article" date="2023" name="Plants (Basel)">
        <title>Annotation of the Turnera subulata (Passifloraceae) Draft Genome Reveals the S-Locus Evolved after the Divergence of Turneroideae from Passifloroideae in a Stepwise Manner.</title>
        <authorList>
            <person name="Henning P.M."/>
            <person name="Roalson E.H."/>
            <person name="Mir W."/>
            <person name="McCubbin A.G."/>
            <person name="Shore J.S."/>
        </authorList>
    </citation>
    <scope>NUCLEOTIDE SEQUENCE</scope>
    <source>
        <strain evidence="7">F60SS</strain>
    </source>
</reference>
<dbReference type="GO" id="GO:0017148">
    <property type="term" value="P:negative regulation of translation"/>
    <property type="evidence" value="ECO:0007669"/>
    <property type="project" value="UniProtKB-KW"/>
</dbReference>
<comment type="similarity">
    <text evidence="1">In the N-terminal section; belongs to the ribosome-inactivating protein family. Type 2 RIP subfamily.</text>
</comment>
<dbReference type="InterPro" id="IPR000772">
    <property type="entry name" value="Ricin_B_lectin"/>
</dbReference>
<dbReference type="Gene3D" id="3.40.420.10">
    <property type="entry name" value="Ricin (A subunit), domain 1"/>
    <property type="match status" value="1"/>
</dbReference>
<evidence type="ECO:0000256" key="3">
    <source>
        <dbReference type="ARBA" id="ARBA00023180"/>
    </source>
</evidence>
<dbReference type="GO" id="GO:0090729">
    <property type="term" value="F:toxin activity"/>
    <property type="evidence" value="ECO:0007669"/>
    <property type="project" value="UniProtKB-KW"/>
</dbReference>
<evidence type="ECO:0000256" key="5">
    <source>
        <dbReference type="SAM" id="SignalP"/>
    </source>
</evidence>
<keyword evidence="4" id="KW-0378">Hydrolase</keyword>
<feature type="domain" description="Ricin B lectin" evidence="6">
    <location>
        <begin position="321"/>
        <end position="453"/>
    </location>
</feature>
<dbReference type="EC" id="3.2.2.22" evidence="4"/>
<dbReference type="InterPro" id="IPR016138">
    <property type="entry name" value="Ribosome_inactivat_prot_sub1"/>
</dbReference>
<evidence type="ECO:0000256" key="2">
    <source>
        <dbReference type="ARBA" id="ARBA00023157"/>
    </source>
</evidence>
<feature type="chain" id="PRO_5040455889" description="Ribosome-inactivating protein" evidence="5">
    <location>
        <begin position="29"/>
        <end position="583"/>
    </location>
</feature>
<comment type="function">
    <text evidence="4">The A chain is responsible for inhibiting protein synthesis through the catalytic inactivation of 60S ribosomal subunits by removing adenine from position 4,324 of 28S rRNA. The B chain binds to cell receptors and probably facilitates the entry into the cell of the A chain; B chains are also responsible for cell agglutination (lectin activity).</text>
</comment>
<keyword evidence="5" id="KW-0732">Signal</keyword>
<dbReference type="PANTHER" id="PTHR33453">
    <property type="match status" value="1"/>
</dbReference>
<dbReference type="CDD" id="cd23444">
    <property type="entry name" value="beta-trefoil_Ricin_RIPs_II_rpt2"/>
    <property type="match status" value="1"/>
</dbReference>
<name>A0A9Q0JDW0_9ROSI</name>
<accession>A0A9Q0JDW0</accession>
<dbReference type="PANTHER" id="PTHR33453:SF34">
    <property type="entry name" value="RIBOSOME-INACTIVATING PROTEIN"/>
    <property type="match status" value="1"/>
</dbReference>
<dbReference type="InterPro" id="IPR016139">
    <property type="entry name" value="Ribosome_inactivat_prot_sub2"/>
</dbReference>
<dbReference type="Pfam" id="PF00652">
    <property type="entry name" value="Ricin_B_lectin"/>
    <property type="match status" value="2"/>
</dbReference>
<evidence type="ECO:0000256" key="1">
    <source>
        <dbReference type="ARBA" id="ARBA00010414"/>
    </source>
</evidence>
<proteinExistence type="inferred from homology"/>
<keyword evidence="4" id="KW-0800">Toxin</keyword>
<evidence type="ECO:0000256" key="4">
    <source>
        <dbReference type="RuleBase" id="RU004915"/>
    </source>
</evidence>
<dbReference type="Proteomes" id="UP001141552">
    <property type="component" value="Unassembled WGS sequence"/>
</dbReference>
<dbReference type="SMART" id="SM00458">
    <property type="entry name" value="RICIN"/>
    <property type="match status" value="2"/>
</dbReference>
<sequence>MEATLRPWTTIEVARLMWLVALICPVWGRPLAIENKHALGLQQAKATVLEFTTDGGVTKESYTKFVTSLRNELASDYKRHGIPVLRQSKKVADGERFLLVKLSTSPETKITLALDVTDANIVAYQAGAESYFFKDASNLAISSLFTDTDHEELPFGGNYSELEKAAGARRQDIDLGISQLDKAITTLYRSNRNPPDTIPRALIVVIQMIIGATRFRHIEQQVRVNIGRQPGFRPDFATIELENNWIRLSIEIQESYQRAFSSAVKLRRANNNEFYADCVSEIIKANLGLLKFVCISTEPISVSSAPDLHEVEYDVTCPALEPIAKIGGRRDRCLGVRDWDPFDGNKICHWDCGMNQYWTFKRDGTIRYLGRVGEFFRYEDRCLATYNFGPESHMVIHNCSTAPEPTTIWVVDAYGSIKSPISGSSVTTANPDNNYEVSLEKTNYTSNQGWLPTNYTAPFPVSLMGFNDLCLKLKGTSNLWLLECANRGVGREWYIYTDGTIRPTSAPHRCLTCNTPFEESEVIVMECVRGGWSSQRWTFNNNGAIMNIRSGLVLDVQNLDGNLPQVIISPPNGKPSQKWLPLL</sequence>
<dbReference type="InterPro" id="IPR017989">
    <property type="entry name" value="Ribosome_inactivat_1/2"/>
</dbReference>
<gene>
    <name evidence="7" type="ORF">Tsubulata_029063</name>
</gene>
<dbReference type="InterPro" id="IPR001574">
    <property type="entry name" value="Ribosome_inactivat_prot"/>
</dbReference>
<dbReference type="SUPFAM" id="SSF50370">
    <property type="entry name" value="Ricin B-like lectins"/>
    <property type="match status" value="2"/>
</dbReference>
<dbReference type="Pfam" id="PF00161">
    <property type="entry name" value="RIP"/>
    <property type="match status" value="1"/>
</dbReference>
<dbReference type="OrthoDB" id="1642280at2759"/>
<evidence type="ECO:0000313" key="8">
    <source>
        <dbReference type="Proteomes" id="UP001141552"/>
    </source>
</evidence>
<keyword evidence="4" id="KW-0611">Plant defense</keyword>
<keyword evidence="8" id="KW-1185">Reference proteome</keyword>
<dbReference type="AlphaFoldDB" id="A0A9Q0JDW0"/>
<organism evidence="7 8">
    <name type="scientific">Turnera subulata</name>
    <dbReference type="NCBI Taxonomy" id="218843"/>
    <lineage>
        <taxon>Eukaryota</taxon>
        <taxon>Viridiplantae</taxon>
        <taxon>Streptophyta</taxon>
        <taxon>Embryophyta</taxon>
        <taxon>Tracheophyta</taxon>
        <taxon>Spermatophyta</taxon>
        <taxon>Magnoliopsida</taxon>
        <taxon>eudicotyledons</taxon>
        <taxon>Gunneridae</taxon>
        <taxon>Pentapetalae</taxon>
        <taxon>rosids</taxon>
        <taxon>fabids</taxon>
        <taxon>Malpighiales</taxon>
        <taxon>Passifloraceae</taxon>
        <taxon>Turnera</taxon>
    </lineage>
</organism>
<evidence type="ECO:0000313" key="7">
    <source>
        <dbReference type="EMBL" id="KAJ4837988.1"/>
    </source>
</evidence>
<dbReference type="GO" id="GO:0030598">
    <property type="term" value="F:rRNA N-glycosylase activity"/>
    <property type="evidence" value="ECO:0007669"/>
    <property type="project" value="UniProtKB-EC"/>
</dbReference>
<dbReference type="InterPro" id="IPR036041">
    <property type="entry name" value="Ribosome-inact_prot_sf"/>
</dbReference>
<feature type="domain" description="Ricin B lectin" evidence="6">
    <location>
        <begin position="456"/>
        <end position="582"/>
    </location>
</feature>
<protein>
    <recommendedName>
        <fullName evidence="4">Ribosome-inactivating protein</fullName>
    </recommendedName>
    <component>
        <recommendedName>
            <fullName evidence="4">Ribosome-inactivating protein chain A</fullName>
        </recommendedName>
        <alternativeName>
            <fullName evidence="4">rRNA N-glycosidase</fullName>
            <ecNumber evidence="4">3.2.2.22</ecNumber>
        </alternativeName>
    </component>
    <component>
        <recommendedName>
            <fullName evidence="4">Ribosome-inactivating protein chain B</fullName>
        </recommendedName>
    </component>
</protein>
<dbReference type="SUPFAM" id="SSF56371">
    <property type="entry name" value="Ribosome inactivating proteins (RIP)"/>
    <property type="match status" value="1"/>
</dbReference>
<dbReference type="Gene3D" id="4.10.470.10">
    <property type="entry name" value="Ricin (A Subunit), domain 2"/>
    <property type="match status" value="1"/>
</dbReference>
<reference evidence="7" key="1">
    <citation type="submission" date="2022-02" db="EMBL/GenBank/DDBJ databases">
        <authorList>
            <person name="Henning P.M."/>
            <person name="McCubbin A.G."/>
            <person name="Shore J.S."/>
        </authorList>
    </citation>
    <scope>NUCLEOTIDE SEQUENCE</scope>
    <source>
        <strain evidence="7">F60SS</strain>
        <tissue evidence="7">Leaves</tissue>
    </source>
</reference>
<comment type="caution">
    <text evidence="7">The sequence shown here is derived from an EMBL/GenBank/DDBJ whole genome shotgun (WGS) entry which is preliminary data.</text>
</comment>
<dbReference type="PROSITE" id="PS50231">
    <property type="entry name" value="RICIN_B_LECTIN"/>
    <property type="match status" value="2"/>
</dbReference>
<keyword evidence="4" id="KW-0652">Protein synthesis inhibitor</keyword>
<dbReference type="EMBL" id="JAKUCV010003693">
    <property type="protein sequence ID" value="KAJ4837988.1"/>
    <property type="molecule type" value="Genomic_DNA"/>
</dbReference>
<feature type="signal peptide" evidence="5">
    <location>
        <begin position="1"/>
        <end position="28"/>
    </location>
</feature>
<comment type="similarity">
    <text evidence="4">Belongs to the ribosome-inactivating protein family.</text>
</comment>
<dbReference type="InterPro" id="IPR035992">
    <property type="entry name" value="Ricin_B-like_lectins"/>
</dbReference>
<dbReference type="GO" id="GO:0006952">
    <property type="term" value="P:defense response"/>
    <property type="evidence" value="ECO:0007669"/>
    <property type="project" value="UniProtKB-KW"/>
</dbReference>
<comment type="catalytic activity">
    <reaction evidence="4">
        <text>Endohydrolysis of the N-glycosidic bond at one specific adenosine on the 28S rRNA.</text>
        <dbReference type="EC" id="3.2.2.22"/>
    </reaction>
</comment>
<dbReference type="Gene3D" id="2.80.10.50">
    <property type="match status" value="2"/>
</dbReference>
<keyword evidence="3" id="KW-0325">Glycoprotein</keyword>
<comment type="subunit">
    <text evidence="4">Might form dimers or tetramers of disulfide-linked A and B chains.</text>
</comment>
<evidence type="ECO:0000259" key="6">
    <source>
        <dbReference type="SMART" id="SM00458"/>
    </source>
</evidence>
<dbReference type="PRINTS" id="PR00396">
    <property type="entry name" value="SHIGARICIN"/>
</dbReference>
<keyword evidence="2" id="KW-1015">Disulfide bond</keyword>